<gene>
    <name evidence="11" type="ORF">DLAC_09918</name>
</gene>
<evidence type="ECO:0000256" key="2">
    <source>
        <dbReference type="ARBA" id="ARBA00022527"/>
    </source>
</evidence>
<evidence type="ECO:0000256" key="8">
    <source>
        <dbReference type="PROSITE-ProRule" id="PRU10141"/>
    </source>
</evidence>
<accession>A0A151Z5L6</accession>
<evidence type="ECO:0000259" key="10">
    <source>
        <dbReference type="PROSITE" id="PS50011"/>
    </source>
</evidence>
<evidence type="ECO:0000313" key="12">
    <source>
        <dbReference type="Proteomes" id="UP000076078"/>
    </source>
</evidence>
<evidence type="ECO:0000256" key="3">
    <source>
        <dbReference type="ARBA" id="ARBA00022679"/>
    </source>
</evidence>
<dbReference type="EMBL" id="LODT01000041">
    <property type="protein sequence ID" value="KYQ89260.1"/>
    <property type="molecule type" value="Genomic_DNA"/>
</dbReference>
<feature type="region of interest" description="Disordered" evidence="9">
    <location>
        <begin position="75"/>
        <end position="111"/>
    </location>
</feature>
<comment type="caution">
    <text evidence="11">The sequence shown here is derived from an EMBL/GenBank/DDBJ whole genome shotgun (WGS) entry which is preliminary data.</text>
</comment>
<evidence type="ECO:0000256" key="7">
    <source>
        <dbReference type="ARBA" id="ARBA00023596"/>
    </source>
</evidence>
<dbReference type="InterPro" id="IPR008271">
    <property type="entry name" value="Ser/Thr_kinase_AS"/>
</dbReference>
<keyword evidence="12" id="KW-1185">Reference proteome</keyword>
<feature type="compositionally biased region" description="Low complexity" evidence="9">
    <location>
        <begin position="228"/>
        <end position="238"/>
    </location>
</feature>
<evidence type="ECO:0000256" key="5">
    <source>
        <dbReference type="ARBA" id="ARBA00022777"/>
    </source>
</evidence>
<dbReference type="PROSITE" id="PS00108">
    <property type="entry name" value="PROTEIN_KINASE_ST"/>
    <property type="match status" value="1"/>
</dbReference>
<protein>
    <recommendedName>
        <fullName evidence="1">non-specific serine/threonine protein kinase</fullName>
        <ecNumber evidence="1">2.7.11.1</ecNumber>
    </recommendedName>
</protein>
<dbReference type="InterPro" id="IPR050494">
    <property type="entry name" value="Ser_Thr_dual-spec_kinase"/>
</dbReference>
<dbReference type="EC" id="2.7.11.1" evidence="1"/>
<dbReference type="InterPro" id="IPR017441">
    <property type="entry name" value="Protein_kinase_ATP_BS"/>
</dbReference>
<dbReference type="FunFam" id="1.10.510.10:FF:000078">
    <property type="entry name" value="Serine/threonine-protein kinase PRP4 homolog"/>
    <property type="match status" value="1"/>
</dbReference>
<feature type="compositionally biased region" description="Acidic residues" evidence="9">
    <location>
        <begin position="29"/>
        <end position="39"/>
    </location>
</feature>
<feature type="compositionally biased region" description="Basic and acidic residues" evidence="9">
    <location>
        <begin position="1"/>
        <end position="22"/>
    </location>
</feature>
<evidence type="ECO:0000256" key="9">
    <source>
        <dbReference type="SAM" id="MobiDB-lite"/>
    </source>
</evidence>
<comment type="similarity">
    <text evidence="7">Belongs to the protein kinase superfamily. CMGC Ser/Thr protein kinase family.</text>
</comment>
<feature type="region of interest" description="Disordered" evidence="9">
    <location>
        <begin position="160"/>
        <end position="301"/>
    </location>
</feature>
<name>A0A151Z5L6_TIELA</name>
<dbReference type="InterPro" id="IPR011009">
    <property type="entry name" value="Kinase-like_dom_sf"/>
</dbReference>
<dbReference type="InterPro" id="IPR000719">
    <property type="entry name" value="Prot_kinase_dom"/>
</dbReference>
<dbReference type="STRING" id="361077.A0A151Z5L6"/>
<keyword evidence="4 8" id="KW-0547">Nucleotide-binding</keyword>
<dbReference type="PANTHER" id="PTHR24058">
    <property type="entry name" value="DUAL SPECIFICITY PROTEIN KINASE"/>
    <property type="match status" value="1"/>
</dbReference>
<dbReference type="OrthoDB" id="9332038at2759"/>
<dbReference type="Pfam" id="PF00069">
    <property type="entry name" value="Pkinase"/>
    <property type="match status" value="1"/>
</dbReference>
<dbReference type="Gene3D" id="1.10.510.10">
    <property type="entry name" value="Transferase(Phosphotransferase) domain 1"/>
    <property type="match status" value="1"/>
</dbReference>
<organism evidence="11 12">
    <name type="scientific">Tieghemostelium lacteum</name>
    <name type="common">Slime mold</name>
    <name type="synonym">Dictyostelium lacteum</name>
    <dbReference type="NCBI Taxonomy" id="361077"/>
    <lineage>
        <taxon>Eukaryota</taxon>
        <taxon>Amoebozoa</taxon>
        <taxon>Evosea</taxon>
        <taxon>Eumycetozoa</taxon>
        <taxon>Dictyostelia</taxon>
        <taxon>Dictyosteliales</taxon>
        <taxon>Raperosteliaceae</taxon>
        <taxon>Tieghemostelium</taxon>
    </lineage>
</organism>
<keyword evidence="5" id="KW-0418">Kinase</keyword>
<dbReference type="GO" id="GO:0004674">
    <property type="term" value="F:protein serine/threonine kinase activity"/>
    <property type="evidence" value="ECO:0007669"/>
    <property type="project" value="UniProtKB-KW"/>
</dbReference>
<feature type="compositionally biased region" description="Low complexity" evidence="9">
    <location>
        <begin position="278"/>
        <end position="291"/>
    </location>
</feature>
<evidence type="ECO:0000313" key="11">
    <source>
        <dbReference type="EMBL" id="KYQ89260.1"/>
    </source>
</evidence>
<proteinExistence type="inferred from homology"/>
<keyword evidence="6 8" id="KW-0067">ATP-binding</keyword>
<dbReference type="GO" id="GO:0005524">
    <property type="term" value="F:ATP binding"/>
    <property type="evidence" value="ECO:0007669"/>
    <property type="project" value="UniProtKB-UniRule"/>
</dbReference>
<feature type="compositionally biased region" description="Low complexity" evidence="9">
    <location>
        <begin position="93"/>
        <end position="111"/>
    </location>
</feature>
<dbReference type="Gene3D" id="3.30.200.20">
    <property type="entry name" value="Phosphorylase Kinase, domain 1"/>
    <property type="match status" value="1"/>
</dbReference>
<reference evidence="11 12" key="1">
    <citation type="submission" date="2015-12" db="EMBL/GenBank/DDBJ databases">
        <title>Dictyostelia acquired genes for synthesis and detection of signals that induce cell-type specialization by lateral gene transfer from prokaryotes.</title>
        <authorList>
            <person name="Gloeckner G."/>
            <person name="Schaap P."/>
        </authorList>
    </citation>
    <scope>NUCLEOTIDE SEQUENCE [LARGE SCALE GENOMIC DNA]</scope>
    <source>
        <strain evidence="11 12">TK</strain>
    </source>
</reference>
<feature type="domain" description="Protein kinase" evidence="10">
    <location>
        <begin position="355"/>
        <end position="674"/>
    </location>
</feature>
<keyword evidence="2" id="KW-0723">Serine/threonine-protein kinase</keyword>
<evidence type="ECO:0000256" key="4">
    <source>
        <dbReference type="ARBA" id="ARBA00022741"/>
    </source>
</evidence>
<dbReference type="InParanoid" id="A0A151Z5L6"/>
<feature type="binding site" evidence="8">
    <location>
        <position position="384"/>
    </location>
    <ligand>
        <name>ATP</name>
        <dbReference type="ChEBI" id="CHEBI:30616"/>
    </ligand>
</feature>
<evidence type="ECO:0000256" key="6">
    <source>
        <dbReference type="ARBA" id="ARBA00022840"/>
    </source>
</evidence>
<dbReference type="SMART" id="SM00220">
    <property type="entry name" value="S_TKc"/>
    <property type="match status" value="1"/>
</dbReference>
<feature type="compositionally biased region" description="Basic and acidic residues" evidence="9">
    <location>
        <begin position="244"/>
        <end position="264"/>
    </location>
</feature>
<feature type="compositionally biased region" description="Low complexity" evidence="9">
    <location>
        <begin position="165"/>
        <end position="178"/>
    </location>
</feature>
<dbReference type="PROSITE" id="PS50011">
    <property type="entry name" value="PROTEIN_KINASE_DOM"/>
    <property type="match status" value="1"/>
</dbReference>
<dbReference type="PANTHER" id="PTHR24058:SF103">
    <property type="entry name" value="SERINE_THREONINE-PROTEIN KINASE PRP4 HOMOLOG"/>
    <property type="match status" value="1"/>
</dbReference>
<dbReference type="AlphaFoldDB" id="A0A151Z5L6"/>
<feature type="region of interest" description="Disordered" evidence="9">
    <location>
        <begin position="1"/>
        <end position="43"/>
    </location>
</feature>
<dbReference type="Proteomes" id="UP000076078">
    <property type="component" value="Unassembled WGS sequence"/>
</dbReference>
<keyword evidence="3" id="KW-0808">Transferase</keyword>
<dbReference type="PROSITE" id="PS00107">
    <property type="entry name" value="PROTEIN_KINASE_ATP"/>
    <property type="match status" value="1"/>
</dbReference>
<dbReference type="SUPFAM" id="SSF56112">
    <property type="entry name" value="Protein kinase-like (PK-like)"/>
    <property type="match status" value="1"/>
</dbReference>
<evidence type="ECO:0000256" key="1">
    <source>
        <dbReference type="ARBA" id="ARBA00012513"/>
    </source>
</evidence>
<sequence>MNDLKRKTENVDNLKNYSDKRLKVSNVTDDNDEMEEGELGESNYQSKLDKTFYKFDNNNNLSSNSDYLKKRLSNYPDSSSRSVLPLHNKENGNKIMSSSSSSSIPISNGNGNGIPIVKKKEIIKPSIDEKLIIDQEDEKQKELRLIEESRLRRQKIMEKYEEEQQQQQQQQPQPQPQQNYKDLNQSDDGLYNIDIQNIQAQRDKEQIDREEEEESMLFEWRKDDSENKINNNTSNINNNEEDEHCSSEEDLKKRGKINAEDIKHKPTVTITKIEESTKPSTTTTSSSVKQESTSKKPQVDMFDMFSDSPSADTAITLNTTTAAVSSTGNIITLTDNWDDEDGYYKFKLGEIMDKYQIFSPLGSGVFSSVVSAKNTKTDEDVVVKIIRNRPSMNRSGLKEIEILTKINNNTSPNQKTHCIQFKDSFTFKNHLCLVFEQMSMSLSQLIKKYGKNIGLSLNAVRVYAKQLFIALKHIKNCKILHSDIKPDNIVVNESKNTIKLVDFGSAGEPHESEITPYLVSRFYRAPEIILGNKYDYAIDIWSVGCCLAELYTGRFLFPGKTNNDMIKLFLEYKGPFPKKLLKKAKFLSKHFNDNLIFMRHDRDKSGEVILTPCDISKPTKDILSFLNASANSNSNDNSENQSKLLQLKDLIEKCTILDPEKRITPQEALNHPFLKPN</sequence>